<dbReference type="Proteomes" id="UP000001396">
    <property type="component" value="Unassembled WGS sequence"/>
</dbReference>
<sequence length="701" mass="82197">MNVDLNQLIKTINERDIRKVLNQYKDRNELINDLFGVLNSNYTDKQIFDDCFFVLNHIDSKIENETNTIWNDLSLTTKIDIHSKSLDLLALNCNDLNTLLFEFIKDLYRNHKNEIDEQQNILKPIWKRFRKNKDLDFRLSCLKLIVLILKEEPSKQRIEEFLPIAACIIEMFDEYVKSKSFNQTIFNNFFEERLKLADSSRFHCIFDCLVFNYISQAIKYNLWYVQDIKEKYLNCLFSQYLKLDDNDVQQWESEKGYDLTDLSEHLSSLISSGEEPYQKYKEFRDQVIQSGDWKKLAGLMDLSLFFSPETIKELTFIGTFKSISKYFTHPQPIVRDQYLLMANSLIHSENPTEEDTTEILYTLLNLKESHPIVQKRIFSILKTFIKLENSVVKEKFVTIIETFEKYLNLLEQPRPIVLGVIDFIRIMADFHFDRISTRAKSYLSLLMSIIKSDRFVSCSEVLGQALLAISKLIHRSIYEVSLESNEDSDDESIDESMDESNNDSVDESIDESMDESNDEANDKSMDESFVHESLDEDFKNSLEAMEIIKKYLPPCATKESKYFTCSMYLFAVILQEKFQPYYEFFIDNLIGILGCEPDGNIEYNAHEYFDTTIIYINYLSSQTQPSIQPYVDQLITALYKFFSHPSYANKSAKTISRLFETTVEHYNETTDFNDNEALRKAHQHIATLRSSIVAYIILDST</sequence>
<dbReference type="InterPro" id="IPR011989">
    <property type="entry name" value="ARM-like"/>
</dbReference>
<evidence type="ECO:0000256" key="1">
    <source>
        <dbReference type="SAM" id="MobiDB-lite"/>
    </source>
</evidence>
<evidence type="ECO:0000313" key="3">
    <source>
        <dbReference type="Proteomes" id="UP000001396"/>
    </source>
</evidence>
<dbReference type="InParanoid" id="D3B038"/>
<dbReference type="AlphaFoldDB" id="D3B038"/>
<dbReference type="InterPro" id="IPR016024">
    <property type="entry name" value="ARM-type_fold"/>
</dbReference>
<feature type="compositionally biased region" description="Acidic residues" evidence="1">
    <location>
        <begin position="484"/>
        <end position="519"/>
    </location>
</feature>
<accession>D3B038</accession>
<dbReference type="EMBL" id="ADBJ01000008">
    <property type="protein sequence ID" value="EFA84662.1"/>
    <property type="molecule type" value="Genomic_DNA"/>
</dbReference>
<feature type="region of interest" description="Disordered" evidence="1">
    <location>
        <begin position="484"/>
        <end position="525"/>
    </location>
</feature>
<name>D3B038_HETP5</name>
<reference evidence="2 3" key="1">
    <citation type="journal article" date="2011" name="Genome Res.">
        <title>Phylogeny-wide analysis of social amoeba genomes highlights ancient origins for complex intercellular communication.</title>
        <authorList>
            <person name="Heidel A.J."/>
            <person name="Lawal H.M."/>
            <person name="Felder M."/>
            <person name="Schilde C."/>
            <person name="Helps N.R."/>
            <person name="Tunggal B."/>
            <person name="Rivero F."/>
            <person name="John U."/>
            <person name="Schleicher M."/>
            <person name="Eichinger L."/>
            <person name="Platzer M."/>
            <person name="Noegel A.A."/>
            <person name="Schaap P."/>
            <person name="Gloeckner G."/>
        </authorList>
    </citation>
    <scope>NUCLEOTIDE SEQUENCE [LARGE SCALE GENOMIC DNA]</scope>
    <source>
        <strain evidence="3">ATCC 26659 / Pp 5 / PN500</strain>
    </source>
</reference>
<dbReference type="SUPFAM" id="SSF48371">
    <property type="entry name" value="ARM repeat"/>
    <property type="match status" value="1"/>
</dbReference>
<organism evidence="2 3">
    <name type="scientific">Heterostelium pallidum (strain ATCC 26659 / Pp 5 / PN500)</name>
    <name type="common">Cellular slime mold</name>
    <name type="synonym">Polysphondylium pallidum</name>
    <dbReference type="NCBI Taxonomy" id="670386"/>
    <lineage>
        <taxon>Eukaryota</taxon>
        <taxon>Amoebozoa</taxon>
        <taxon>Evosea</taxon>
        <taxon>Eumycetozoa</taxon>
        <taxon>Dictyostelia</taxon>
        <taxon>Acytosteliales</taxon>
        <taxon>Acytosteliaceae</taxon>
        <taxon>Heterostelium</taxon>
    </lineage>
</organism>
<comment type="caution">
    <text evidence="2">The sequence shown here is derived from an EMBL/GenBank/DDBJ whole genome shotgun (WGS) entry which is preliminary data.</text>
</comment>
<protein>
    <submittedName>
        <fullName evidence="2">Uncharacterized protein</fullName>
    </submittedName>
</protein>
<dbReference type="RefSeq" id="XP_020436775.1">
    <property type="nucleotide sequence ID" value="XM_020572658.1"/>
</dbReference>
<evidence type="ECO:0000313" key="2">
    <source>
        <dbReference type="EMBL" id="EFA84662.1"/>
    </source>
</evidence>
<proteinExistence type="predicted"/>
<keyword evidence="3" id="KW-1185">Reference proteome</keyword>
<dbReference type="GeneID" id="31357181"/>
<dbReference type="Gene3D" id="1.25.10.10">
    <property type="entry name" value="Leucine-rich Repeat Variant"/>
    <property type="match status" value="1"/>
</dbReference>
<gene>
    <name evidence="2" type="ORF">PPL_01652</name>
</gene>